<protein>
    <submittedName>
        <fullName evidence="2">Uncharacterized protein</fullName>
    </submittedName>
</protein>
<dbReference type="Proteomes" id="UP001139125">
    <property type="component" value="Unassembled WGS sequence"/>
</dbReference>
<dbReference type="EMBL" id="JANDBC010000003">
    <property type="protein sequence ID" value="MCP9292733.1"/>
    <property type="molecule type" value="Genomic_DNA"/>
</dbReference>
<proteinExistence type="predicted"/>
<feature type="signal peptide" evidence="1">
    <location>
        <begin position="1"/>
        <end position="26"/>
    </location>
</feature>
<reference evidence="2" key="1">
    <citation type="submission" date="2022-06" db="EMBL/GenBank/DDBJ databases">
        <title>Gracilimonas sp. CAU 1638 isolated from sea sediment.</title>
        <authorList>
            <person name="Kim W."/>
        </authorList>
    </citation>
    <scope>NUCLEOTIDE SEQUENCE</scope>
    <source>
        <strain evidence="2">CAU 1638</strain>
    </source>
</reference>
<sequence length="225" mass="25534">MHLNKTTGVLITTLFLLMPGSYFVQAQNSINSIENESVAAVIQNAFDKNAEMAEKLIEVYHATKRFQDVEVALKEGYVRDPFNICDTGPMMGWPEFTGAMGVHYVRPDLLGLVPGTERVDGNGLHTDFNNPAILIYEPMENGSMKLVAIENLVFQKGWHDAGNEARPDFMGIDYFAMVDNPETEPDEAHKFEPHYDLHMWLYKENEHGLFMPFNPSVSCEYHVED</sequence>
<organism evidence="2 3">
    <name type="scientific">Gracilimonas sediminicola</name>
    <dbReference type="NCBI Taxonomy" id="2952158"/>
    <lineage>
        <taxon>Bacteria</taxon>
        <taxon>Pseudomonadati</taxon>
        <taxon>Balneolota</taxon>
        <taxon>Balneolia</taxon>
        <taxon>Balneolales</taxon>
        <taxon>Balneolaceae</taxon>
        <taxon>Gracilimonas</taxon>
    </lineage>
</organism>
<evidence type="ECO:0000313" key="3">
    <source>
        <dbReference type="Proteomes" id="UP001139125"/>
    </source>
</evidence>
<dbReference type="RefSeq" id="WP_255135631.1">
    <property type="nucleotide sequence ID" value="NZ_JANDBC010000003.1"/>
</dbReference>
<feature type="chain" id="PRO_5040739736" evidence="1">
    <location>
        <begin position="27"/>
        <end position="225"/>
    </location>
</feature>
<accession>A0A9X2L5H5</accession>
<keyword evidence="3" id="KW-1185">Reference proteome</keyword>
<gene>
    <name evidence="2" type="ORF">NM125_14180</name>
</gene>
<evidence type="ECO:0000256" key="1">
    <source>
        <dbReference type="SAM" id="SignalP"/>
    </source>
</evidence>
<dbReference type="AlphaFoldDB" id="A0A9X2L5H5"/>
<keyword evidence="1" id="KW-0732">Signal</keyword>
<comment type="caution">
    <text evidence="2">The sequence shown here is derived from an EMBL/GenBank/DDBJ whole genome shotgun (WGS) entry which is preliminary data.</text>
</comment>
<evidence type="ECO:0000313" key="2">
    <source>
        <dbReference type="EMBL" id="MCP9292733.1"/>
    </source>
</evidence>
<name>A0A9X2L5H5_9BACT</name>